<dbReference type="eggNOG" id="KOG0583">
    <property type="taxonomic scope" value="Eukaryota"/>
</dbReference>
<dbReference type="GO" id="GO:0010506">
    <property type="term" value="P:regulation of autophagy"/>
    <property type="evidence" value="ECO:0007669"/>
    <property type="project" value="InterPro"/>
</dbReference>
<dbReference type="OrthoDB" id="4062651at2759"/>
<feature type="domain" description="Protein kinase" evidence="1">
    <location>
        <begin position="282"/>
        <end position="563"/>
    </location>
</feature>
<evidence type="ECO:0000313" key="2">
    <source>
        <dbReference type="EMBL" id="KTW29942.1"/>
    </source>
</evidence>
<comment type="caution">
    <text evidence="2">The sequence shown here is derived from an EMBL/GenBank/DDBJ whole genome shotgun (WGS) entry which is preliminary data.</text>
</comment>
<accession>A0A0W4ZNN2</accession>
<dbReference type="GO" id="GO:0005524">
    <property type="term" value="F:ATP binding"/>
    <property type="evidence" value="ECO:0007669"/>
    <property type="project" value="InterPro"/>
</dbReference>
<dbReference type="STRING" id="1408657.A0A0W4ZNN2"/>
<dbReference type="PANTHER" id="PTHR24348">
    <property type="entry name" value="SERINE/THREONINE-PROTEIN KINASE UNC-51-RELATED"/>
    <property type="match status" value="1"/>
</dbReference>
<dbReference type="Proteomes" id="UP000053447">
    <property type="component" value="Unassembled WGS sequence"/>
</dbReference>
<dbReference type="PROSITE" id="PS00108">
    <property type="entry name" value="PROTEIN_KINASE_ST"/>
    <property type="match status" value="1"/>
</dbReference>
<dbReference type="GeneID" id="28940404"/>
<evidence type="ECO:0000313" key="3">
    <source>
        <dbReference type="Proteomes" id="UP000053447"/>
    </source>
</evidence>
<evidence type="ECO:0000259" key="1">
    <source>
        <dbReference type="PROSITE" id="PS50011"/>
    </source>
</evidence>
<organism evidence="2 3">
    <name type="scientific">Pneumocystis jirovecii (strain RU7)</name>
    <name type="common">Human pneumocystis pneumonia agent</name>
    <dbReference type="NCBI Taxonomy" id="1408657"/>
    <lineage>
        <taxon>Eukaryota</taxon>
        <taxon>Fungi</taxon>
        <taxon>Dikarya</taxon>
        <taxon>Ascomycota</taxon>
        <taxon>Taphrinomycotina</taxon>
        <taxon>Pneumocystomycetes</taxon>
        <taxon>Pneumocystaceae</taxon>
        <taxon>Pneumocystis</taxon>
    </lineage>
</organism>
<keyword evidence="3" id="KW-1185">Reference proteome</keyword>
<dbReference type="Pfam" id="PF00069">
    <property type="entry name" value="Pkinase"/>
    <property type="match status" value="1"/>
</dbReference>
<dbReference type="InterPro" id="IPR011009">
    <property type="entry name" value="Kinase-like_dom_sf"/>
</dbReference>
<dbReference type="InterPro" id="IPR045269">
    <property type="entry name" value="Atg1-like"/>
</dbReference>
<gene>
    <name evidence="2" type="ORF">T551_01886</name>
</gene>
<dbReference type="Gene3D" id="1.10.510.10">
    <property type="entry name" value="Transferase(Phosphotransferase) domain 1"/>
    <property type="match status" value="1"/>
</dbReference>
<dbReference type="EMBL" id="LFWA01000008">
    <property type="protein sequence ID" value="KTW29942.1"/>
    <property type="molecule type" value="Genomic_DNA"/>
</dbReference>
<reference evidence="3" key="1">
    <citation type="journal article" date="2016" name="Nat. Commun.">
        <title>Genome analysis of three Pneumocystis species reveals adaptation mechanisms to life exclusively in mammalian hosts.</title>
        <authorList>
            <person name="Ma L."/>
            <person name="Chen Z."/>
            <person name="Huang D.W."/>
            <person name="Kutty G."/>
            <person name="Ishihara M."/>
            <person name="Wang H."/>
            <person name="Abouelleil A."/>
            <person name="Bishop L."/>
            <person name="Davey E."/>
            <person name="Deng R."/>
            <person name="Deng X."/>
            <person name="Fan L."/>
            <person name="Fantoni G."/>
            <person name="Fitzgerald M."/>
            <person name="Gogineni E."/>
            <person name="Goldberg J.M."/>
            <person name="Handley G."/>
            <person name="Hu X."/>
            <person name="Huber C."/>
            <person name="Jiao X."/>
            <person name="Jones K."/>
            <person name="Levin J.Z."/>
            <person name="Liu Y."/>
            <person name="Macdonald P."/>
            <person name="Melnikov A."/>
            <person name="Raley C."/>
            <person name="Sassi M."/>
            <person name="Sherman B.T."/>
            <person name="Song X."/>
            <person name="Sykes S."/>
            <person name="Tran B."/>
            <person name="Walsh L."/>
            <person name="Xia Y."/>
            <person name="Yang J."/>
            <person name="Young S."/>
            <person name="Zeng Q."/>
            <person name="Zheng X."/>
            <person name="Stephens R."/>
            <person name="Nusbaum C."/>
            <person name="Birren B.W."/>
            <person name="Azadi P."/>
            <person name="Lempicki R.A."/>
            <person name="Cuomo C.A."/>
            <person name="Kovacs J.A."/>
        </authorList>
    </citation>
    <scope>NUCLEOTIDE SEQUENCE [LARGE SCALE GENOMIC DNA]</scope>
    <source>
        <strain evidence="3">RU7</strain>
    </source>
</reference>
<dbReference type="SUPFAM" id="SSF56112">
    <property type="entry name" value="Protein kinase-like (PK-like)"/>
    <property type="match status" value="1"/>
</dbReference>
<dbReference type="InterPro" id="IPR008271">
    <property type="entry name" value="Ser/Thr_kinase_AS"/>
</dbReference>
<dbReference type="PROSITE" id="PS50011">
    <property type="entry name" value="PROTEIN_KINASE_DOM"/>
    <property type="match status" value="1"/>
</dbReference>
<dbReference type="AlphaFoldDB" id="A0A0W4ZNN2"/>
<dbReference type="VEuPathDB" id="FungiDB:T551_01886"/>
<dbReference type="RefSeq" id="XP_018229503.1">
    <property type="nucleotide sequence ID" value="XM_018374149.1"/>
</dbReference>
<dbReference type="GO" id="GO:0004674">
    <property type="term" value="F:protein serine/threonine kinase activity"/>
    <property type="evidence" value="ECO:0007669"/>
    <property type="project" value="InterPro"/>
</dbReference>
<dbReference type="InterPro" id="IPR000719">
    <property type="entry name" value="Prot_kinase_dom"/>
</dbReference>
<protein>
    <recommendedName>
        <fullName evidence="1">Protein kinase domain-containing protein</fullName>
    </recommendedName>
</protein>
<proteinExistence type="predicted"/>
<name>A0A0W4ZNN2_PNEJ7</name>
<dbReference type="GO" id="GO:0005737">
    <property type="term" value="C:cytoplasm"/>
    <property type="evidence" value="ECO:0007669"/>
    <property type="project" value="TreeGrafter"/>
</dbReference>
<sequence length="568" mass="65175">MEHINKITQKVSLLSSEYNNRNMEKQKNNISSKKESCIPISNSKHTQLININLKPKLSSLQESTHISELLKTTKPEEQSNLPIDISKDILTNNNYKQTPKESITSFVNSKSLNTKTYPLTYTFSKYEPWNHLANISQKEDFNTLAEFENHQYRKKNHNYSYISEHSPCETLSISMSSEINSPPTYDFNFFQMSTFWPSDFYLHNGDKKQYSYVPNTLKQHSRSLSNEDIHSFQHIIPNKNNSAISTSYEHLQESPASHFLSLFSTTPPNIYPDEEGQQIGKYIIGKPIAHGSYSIVKEAITIENGHKNVHAVKIVRKNINGKNDIVQAEIEKELEIWKLLDHPHILPLFSIEDTQFATFCFTIKFSGGTLYDILKKEKGYGLSNSEAKKYSYQLASALRYLHQDIHLVHLDVKLENCLLDTSELENNRLLLCDFGMAEFISSTVIDNTHNSTSNNNSKLISTTTRGSLPYVSPEIISSGKTIKEASSDIWSYGILLHALITGTLPFTHMYSPLLQMQILKGDWDIETLKKIAHQDSFDLILGCLQPNPKKRWTIENILNSKWFQSYHY</sequence>
<dbReference type="SMART" id="SM00220">
    <property type="entry name" value="S_TKc"/>
    <property type="match status" value="1"/>
</dbReference>